<proteinExistence type="predicted"/>
<evidence type="ECO:0000313" key="2">
    <source>
        <dbReference type="Proteomes" id="UP000649799"/>
    </source>
</evidence>
<organism evidence="1 2">
    <name type="scientific">Cyclobacterium plantarum</name>
    <dbReference type="NCBI Taxonomy" id="2716263"/>
    <lineage>
        <taxon>Bacteria</taxon>
        <taxon>Pseudomonadati</taxon>
        <taxon>Bacteroidota</taxon>
        <taxon>Cytophagia</taxon>
        <taxon>Cytophagales</taxon>
        <taxon>Cyclobacteriaceae</taxon>
        <taxon>Cyclobacterium</taxon>
    </lineage>
</organism>
<dbReference type="EMBL" id="JAANYN010000002">
    <property type="protein sequence ID" value="NHE56160.1"/>
    <property type="molecule type" value="Genomic_DNA"/>
</dbReference>
<evidence type="ECO:0008006" key="3">
    <source>
        <dbReference type="Google" id="ProtNLM"/>
    </source>
</evidence>
<comment type="caution">
    <text evidence="1">The sequence shown here is derived from an EMBL/GenBank/DDBJ whole genome shotgun (WGS) entry which is preliminary data.</text>
</comment>
<sequence>MIKPTTALFCLLLTACSTSYPILEPEAKVFKKQGNDVMFIFNEHQGKRTGYQWFRVDNPEDYKIDSVYYLSPKMQNRALK</sequence>
<gene>
    <name evidence="1" type="ORF">G9Q97_04950</name>
</gene>
<accession>A0ABX0H2Y3</accession>
<protein>
    <recommendedName>
        <fullName evidence="3">Lipoprotein</fullName>
    </recommendedName>
</protein>
<dbReference type="Proteomes" id="UP000649799">
    <property type="component" value="Unassembled WGS sequence"/>
</dbReference>
<dbReference type="PROSITE" id="PS51257">
    <property type="entry name" value="PROKAR_LIPOPROTEIN"/>
    <property type="match status" value="1"/>
</dbReference>
<name>A0ABX0H2Y3_9BACT</name>
<evidence type="ECO:0000313" key="1">
    <source>
        <dbReference type="EMBL" id="NHE56160.1"/>
    </source>
</evidence>
<dbReference type="RefSeq" id="WP_166143756.1">
    <property type="nucleotide sequence ID" value="NZ_JAANYN010000002.1"/>
</dbReference>
<keyword evidence="2" id="KW-1185">Reference proteome</keyword>
<reference evidence="1 2" key="1">
    <citation type="submission" date="2020-03" db="EMBL/GenBank/DDBJ databases">
        <title>Cyclobacterium plantarum sp. nov., a marine bacterium isolated from a coastal-marine wetland.</title>
        <authorList>
            <person name="Sanchez-Porro C."/>
            <person name="Ventosa A."/>
            <person name="Amoozegar M."/>
        </authorList>
    </citation>
    <scope>NUCLEOTIDE SEQUENCE [LARGE SCALE GENOMIC DNA]</scope>
    <source>
        <strain evidence="1 2">GBPx2</strain>
    </source>
</reference>